<dbReference type="Gene3D" id="3.40.50.720">
    <property type="entry name" value="NAD(P)-binding Rossmann-like Domain"/>
    <property type="match status" value="1"/>
</dbReference>
<evidence type="ECO:0000259" key="2">
    <source>
        <dbReference type="Pfam" id="PF10728"/>
    </source>
</evidence>
<gene>
    <name evidence="3" type="ORF">GCM10011354_25730</name>
</gene>
<evidence type="ECO:0000259" key="1">
    <source>
        <dbReference type="Pfam" id="PF10727"/>
    </source>
</evidence>
<proteinExistence type="predicted"/>
<dbReference type="SUPFAM" id="SSF48179">
    <property type="entry name" value="6-phosphogluconate dehydrogenase C-terminal domain-like"/>
    <property type="match status" value="1"/>
</dbReference>
<dbReference type="EMBL" id="BMHA01000009">
    <property type="protein sequence ID" value="GGI07766.1"/>
    <property type="molecule type" value="Genomic_DNA"/>
</dbReference>
<dbReference type="InterPro" id="IPR018931">
    <property type="entry name" value="DUF2520"/>
</dbReference>
<accession>A0A8J3A9K5</accession>
<dbReference type="OrthoDB" id="8650434at2"/>
<reference evidence="3" key="2">
    <citation type="submission" date="2020-09" db="EMBL/GenBank/DDBJ databases">
        <authorList>
            <person name="Sun Q."/>
            <person name="Zhou Y."/>
        </authorList>
    </citation>
    <scope>NUCLEOTIDE SEQUENCE</scope>
    <source>
        <strain evidence="3">CGMCC 1.14988</strain>
    </source>
</reference>
<sequence length="290" mass="28764">MSARVAVVGPGRVGTLLAVALSRAGHRVVAVAGGSAAARERVGSLVAGVRPLASVTEAAARAQLLVLSVPDDAIEGVVRDLVRDDAIAPGQRVVHVAGARGLAPLDLARRAGAATAACHPAMTVSAGASDPELLHGTAWAVTAAAADRSWAHELVTDLGGDPLDVPEAARGLYHAGLSLGSNAVGAAVAAARQALLGAGIRQPERFLGPLAAASVTNVLDRGAAALTGPVVRGDAGTVARHLEVLHADLPALATTYRHLAAAVLAQATPGLDDDAVAALRAALEATPCDG</sequence>
<dbReference type="InterPro" id="IPR019665">
    <property type="entry name" value="OxRdtase/DH_put_Rossmann_dom"/>
</dbReference>
<dbReference type="Gene3D" id="1.10.1040.20">
    <property type="entry name" value="ProC-like, C-terminal domain"/>
    <property type="match status" value="1"/>
</dbReference>
<reference evidence="3" key="1">
    <citation type="journal article" date="2014" name="Int. J. Syst. Evol. Microbiol.">
        <title>Complete genome sequence of Corynebacterium casei LMG S-19264T (=DSM 44701T), isolated from a smear-ripened cheese.</title>
        <authorList>
            <consortium name="US DOE Joint Genome Institute (JGI-PGF)"/>
            <person name="Walter F."/>
            <person name="Albersmeier A."/>
            <person name="Kalinowski J."/>
            <person name="Ruckert C."/>
        </authorList>
    </citation>
    <scope>NUCLEOTIDE SEQUENCE</scope>
    <source>
        <strain evidence="3">CGMCC 1.14988</strain>
    </source>
</reference>
<dbReference type="PANTHER" id="PTHR40459:SF1">
    <property type="entry name" value="CONSERVED HYPOTHETICAL ALANINE AND LEUCINE RICH PROTEIN"/>
    <property type="match status" value="1"/>
</dbReference>
<dbReference type="RefSeq" id="WP_130651076.1">
    <property type="nucleotide sequence ID" value="NZ_BMHA01000009.1"/>
</dbReference>
<protein>
    <recommendedName>
        <fullName evidence="5">DUF2520 domain-containing protein</fullName>
    </recommendedName>
</protein>
<evidence type="ECO:0008006" key="5">
    <source>
        <dbReference type="Google" id="ProtNLM"/>
    </source>
</evidence>
<evidence type="ECO:0000313" key="4">
    <source>
        <dbReference type="Proteomes" id="UP000650511"/>
    </source>
</evidence>
<dbReference type="InterPro" id="IPR036291">
    <property type="entry name" value="NAD(P)-bd_dom_sf"/>
</dbReference>
<keyword evidence="4" id="KW-1185">Reference proteome</keyword>
<dbReference type="Pfam" id="PF10727">
    <property type="entry name" value="Rossmann-like"/>
    <property type="match status" value="1"/>
</dbReference>
<organism evidence="3 4">
    <name type="scientific">Egicoccus halophilus</name>
    <dbReference type="NCBI Taxonomy" id="1670830"/>
    <lineage>
        <taxon>Bacteria</taxon>
        <taxon>Bacillati</taxon>
        <taxon>Actinomycetota</taxon>
        <taxon>Nitriliruptoria</taxon>
        <taxon>Egicoccales</taxon>
        <taxon>Egicoccaceae</taxon>
        <taxon>Egicoccus</taxon>
    </lineage>
</organism>
<dbReference type="InterPro" id="IPR037108">
    <property type="entry name" value="TM1727-like_C_sf"/>
</dbReference>
<feature type="domain" description="Putative oxidoreductase/dehydrogenase Rossmann-like" evidence="1">
    <location>
        <begin position="4"/>
        <end position="120"/>
    </location>
</feature>
<dbReference type="SUPFAM" id="SSF51735">
    <property type="entry name" value="NAD(P)-binding Rossmann-fold domains"/>
    <property type="match status" value="1"/>
</dbReference>
<dbReference type="Proteomes" id="UP000650511">
    <property type="component" value="Unassembled WGS sequence"/>
</dbReference>
<dbReference type="PANTHER" id="PTHR40459">
    <property type="entry name" value="CONSERVED HYPOTHETICAL ALANINE AND LEUCINE RICH PROTEIN"/>
    <property type="match status" value="1"/>
</dbReference>
<dbReference type="Pfam" id="PF10728">
    <property type="entry name" value="DUF2520"/>
    <property type="match status" value="1"/>
</dbReference>
<dbReference type="InterPro" id="IPR008927">
    <property type="entry name" value="6-PGluconate_DH-like_C_sf"/>
</dbReference>
<feature type="domain" description="DUF2520" evidence="2">
    <location>
        <begin position="138"/>
        <end position="261"/>
    </location>
</feature>
<dbReference type="AlphaFoldDB" id="A0A8J3A9K5"/>
<evidence type="ECO:0000313" key="3">
    <source>
        <dbReference type="EMBL" id="GGI07766.1"/>
    </source>
</evidence>
<name>A0A8J3A9K5_9ACTN</name>
<comment type="caution">
    <text evidence="3">The sequence shown here is derived from an EMBL/GenBank/DDBJ whole genome shotgun (WGS) entry which is preliminary data.</text>
</comment>